<dbReference type="Pfam" id="PF17064">
    <property type="entry name" value="QVR"/>
    <property type="match status" value="1"/>
</dbReference>
<protein>
    <submittedName>
        <fullName evidence="10">GH20694</fullName>
    </submittedName>
</protein>
<evidence type="ECO:0000256" key="6">
    <source>
        <dbReference type="ARBA" id="ARBA00023136"/>
    </source>
</evidence>
<dbReference type="GO" id="GO:0030431">
    <property type="term" value="P:sleep"/>
    <property type="evidence" value="ECO:0007669"/>
    <property type="project" value="InterPro"/>
</dbReference>
<evidence type="ECO:0000256" key="4">
    <source>
        <dbReference type="ARBA" id="ARBA00022729"/>
    </source>
</evidence>
<dbReference type="OrthoDB" id="6329445at2759"/>
<dbReference type="KEGG" id="dgr:6560955"/>
<keyword evidence="11" id="KW-1185">Reference proteome</keyword>
<feature type="signal peptide" evidence="9">
    <location>
        <begin position="1"/>
        <end position="17"/>
    </location>
</feature>
<dbReference type="InterPro" id="IPR031424">
    <property type="entry name" value="QVR-like"/>
</dbReference>
<dbReference type="OMA" id="DCEHSTM"/>
<reference evidence="10 11" key="1">
    <citation type="journal article" date="2007" name="Nature">
        <title>Evolution of genes and genomes on the Drosophila phylogeny.</title>
        <authorList>
            <consortium name="Drosophila 12 Genomes Consortium"/>
            <person name="Clark A.G."/>
            <person name="Eisen M.B."/>
            <person name="Smith D.R."/>
            <person name="Bergman C.M."/>
            <person name="Oliver B."/>
            <person name="Markow T.A."/>
            <person name="Kaufman T.C."/>
            <person name="Kellis M."/>
            <person name="Gelbart W."/>
            <person name="Iyer V.N."/>
            <person name="Pollard D.A."/>
            <person name="Sackton T.B."/>
            <person name="Larracuente A.M."/>
            <person name="Singh N.D."/>
            <person name="Abad J.P."/>
            <person name="Abt D.N."/>
            <person name="Adryan B."/>
            <person name="Aguade M."/>
            <person name="Akashi H."/>
            <person name="Anderson W.W."/>
            <person name="Aquadro C.F."/>
            <person name="Ardell D.H."/>
            <person name="Arguello R."/>
            <person name="Artieri C.G."/>
            <person name="Barbash D.A."/>
            <person name="Barker D."/>
            <person name="Barsanti P."/>
            <person name="Batterham P."/>
            <person name="Batzoglou S."/>
            <person name="Begun D."/>
            <person name="Bhutkar A."/>
            <person name="Blanco E."/>
            <person name="Bosak S.A."/>
            <person name="Bradley R.K."/>
            <person name="Brand A.D."/>
            <person name="Brent M.R."/>
            <person name="Brooks A.N."/>
            <person name="Brown R.H."/>
            <person name="Butlin R.K."/>
            <person name="Caggese C."/>
            <person name="Calvi B.R."/>
            <person name="Bernardo de Carvalho A."/>
            <person name="Caspi A."/>
            <person name="Castrezana S."/>
            <person name="Celniker S.E."/>
            <person name="Chang J.L."/>
            <person name="Chapple C."/>
            <person name="Chatterji S."/>
            <person name="Chinwalla A."/>
            <person name="Civetta A."/>
            <person name="Clifton S.W."/>
            <person name="Comeron J.M."/>
            <person name="Costello J.C."/>
            <person name="Coyne J.A."/>
            <person name="Daub J."/>
            <person name="David R.G."/>
            <person name="Delcher A.L."/>
            <person name="Delehaunty K."/>
            <person name="Do C.B."/>
            <person name="Ebling H."/>
            <person name="Edwards K."/>
            <person name="Eickbush T."/>
            <person name="Evans J.D."/>
            <person name="Filipski A."/>
            <person name="Findeiss S."/>
            <person name="Freyhult E."/>
            <person name="Fulton L."/>
            <person name="Fulton R."/>
            <person name="Garcia A.C."/>
            <person name="Gardiner A."/>
            <person name="Garfield D.A."/>
            <person name="Garvin B.E."/>
            <person name="Gibson G."/>
            <person name="Gilbert D."/>
            <person name="Gnerre S."/>
            <person name="Godfrey J."/>
            <person name="Good R."/>
            <person name="Gotea V."/>
            <person name="Gravely B."/>
            <person name="Greenberg A.J."/>
            <person name="Griffiths-Jones S."/>
            <person name="Gross S."/>
            <person name="Guigo R."/>
            <person name="Gustafson E.A."/>
            <person name="Haerty W."/>
            <person name="Hahn M.W."/>
            <person name="Halligan D.L."/>
            <person name="Halpern A.L."/>
            <person name="Halter G.M."/>
            <person name="Han M.V."/>
            <person name="Heger A."/>
            <person name="Hillier L."/>
            <person name="Hinrichs A.S."/>
            <person name="Holmes I."/>
            <person name="Hoskins R.A."/>
            <person name="Hubisz M.J."/>
            <person name="Hultmark D."/>
            <person name="Huntley M.A."/>
            <person name="Jaffe D.B."/>
            <person name="Jagadeeshan S."/>
            <person name="Jeck W.R."/>
            <person name="Johnson J."/>
            <person name="Jones C.D."/>
            <person name="Jordan W.C."/>
            <person name="Karpen G.H."/>
            <person name="Kataoka E."/>
            <person name="Keightley P.D."/>
            <person name="Kheradpour P."/>
            <person name="Kirkness E.F."/>
            <person name="Koerich L.B."/>
            <person name="Kristiansen K."/>
            <person name="Kudrna D."/>
            <person name="Kulathinal R.J."/>
            <person name="Kumar S."/>
            <person name="Kwok R."/>
            <person name="Lander E."/>
            <person name="Langley C.H."/>
            <person name="Lapoint R."/>
            <person name="Lazzaro B.P."/>
            <person name="Lee S.J."/>
            <person name="Levesque L."/>
            <person name="Li R."/>
            <person name="Lin C.F."/>
            <person name="Lin M.F."/>
            <person name="Lindblad-Toh K."/>
            <person name="Llopart A."/>
            <person name="Long M."/>
            <person name="Low L."/>
            <person name="Lozovsky E."/>
            <person name="Lu J."/>
            <person name="Luo M."/>
            <person name="Machado C.A."/>
            <person name="Makalowski W."/>
            <person name="Marzo M."/>
            <person name="Matsuda M."/>
            <person name="Matzkin L."/>
            <person name="McAllister B."/>
            <person name="McBride C.S."/>
            <person name="McKernan B."/>
            <person name="McKernan K."/>
            <person name="Mendez-Lago M."/>
            <person name="Minx P."/>
            <person name="Mollenhauer M.U."/>
            <person name="Montooth K."/>
            <person name="Mount S.M."/>
            <person name="Mu X."/>
            <person name="Myers E."/>
            <person name="Negre B."/>
            <person name="Newfeld S."/>
            <person name="Nielsen R."/>
            <person name="Noor M.A."/>
            <person name="O'Grady P."/>
            <person name="Pachter L."/>
            <person name="Papaceit M."/>
            <person name="Parisi M.J."/>
            <person name="Parisi M."/>
            <person name="Parts L."/>
            <person name="Pedersen J.S."/>
            <person name="Pesole G."/>
            <person name="Phillippy A.M."/>
            <person name="Ponting C.P."/>
            <person name="Pop M."/>
            <person name="Porcelli D."/>
            <person name="Powell J.R."/>
            <person name="Prohaska S."/>
            <person name="Pruitt K."/>
            <person name="Puig M."/>
            <person name="Quesneville H."/>
            <person name="Ram K.R."/>
            <person name="Rand D."/>
            <person name="Rasmussen M.D."/>
            <person name="Reed L.K."/>
            <person name="Reenan R."/>
            <person name="Reily A."/>
            <person name="Remington K.A."/>
            <person name="Rieger T.T."/>
            <person name="Ritchie M.G."/>
            <person name="Robin C."/>
            <person name="Rogers Y.H."/>
            <person name="Rohde C."/>
            <person name="Rozas J."/>
            <person name="Rubenfield M.J."/>
            <person name="Ruiz A."/>
            <person name="Russo S."/>
            <person name="Salzberg S.L."/>
            <person name="Sanchez-Gracia A."/>
            <person name="Saranga D.J."/>
            <person name="Sato H."/>
            <person name="Schaeffer S.W."/>
            <person name="Schatz M.C."/>
            <person name="Schlenke T."/>
            <person name="Schwartz R."/>
            <person name="Segarra C."/>
            <person name="Singh R.S."/>
            <person name="Sirot L."/>
            <person name="Sirota M."/>
            <person name="Sisneros N.B."/>
            <person name="Smith C.D."/>
            <person name="Smith T.F."/>
            <person name="Spieth J."/>
            <person name="Stage D.E."/>
            <person name="Stark A."/>
            <person name="Stephan W."/>
            <person name="Strausberg R.L."/>
            <person name="Strempel S."/>
            <person name="Sturgill D."/>
            <person name="Sutton G."/>
            <person name="Sutton G.G."/>
            <person name="Tao W."/>
            <person name="Teichmann S."/>
            <person name="Tobari Y.N."/>
            <person name="Tomimura Y."/>
            <person name="Tsolas J.M."/>
            <person name="Valente V.L."/>
            <person name="Venter E."/>
            <person name="Venter J.C."/>
            <person name="Vicario S."/>
            <person name="Vieira F.G."/>
            <person name="Vilella A.J."/>
            <person name="Villasante A."/>
            <person name="Walenz B."/>
            <person name="Wang J."/>
            <person name="Wasserman M."/>
            <person name="Watts T."/>
            <person name="Wilson D."/>
            <person name="Wilson R.K."/>
            <person name="Wing R.A."/>
            <person name="Wolfner M.F."/>
            <person name="Wong A."/>
            <person name="Wong G.K."/>
            <person name="Wu C.I."/>
            <person name="Wu G."/>
            <person name="Yamamoto D."/>
            <person name="Yang H.P."/>
            <person name="Yang S.P."/>
            <person name="Yorke J.A."/>
            <person name="Yoshida K."/>
            <person name="Zdobnov E."/>
            <person name="Zhang P."/>
            <person name="Zhang Y."/>
            <person name="Zimin A.V."/>
            <person name="Baldwin J."/>
            <person name="Abdouelleil A."/>
            <person name="Abdulkadir J."/>
            <person name="Abebe A."/>
            <person name="Abera B."/>
            <person name="Abreu J."/>
            <person name="Acer S.C."/>
            <person name="Aftuck L."/>
            <person name="Alexander A."/>
            <person name="An P."/>
            <person name="Anderson E."/>
            <person name="Anderson S."/>
            <person name="Arachi H."/>
            <person name="Azer M."/>
            <person name="Bachantsang P."/>
            <person name="Barry A."/>
            <person name="Bayul T."/>
            <person name="Berlin A."/>
            <person name="Bessette D."/>
            <person name="Bloom T."/>
            <person name="Blye J."/>
            <person name="Boguslavskiy L."/>
            <person name="Bonnet C."/>
            <person name="Boukhgalter B."/>
            <person name="Bourzgui I."/>
            <person name="Brown A."/>
            <person name="Cahill P."/>
            <person name="Channer S."/>
            <person name="Cheshatsang Y."/>
            <person name="Chuda L."/>
            <person name="Citroen M."/>
            <person name="Collymore A."/>
            <person name="Cooke P."/>
            <person name="Costello M."/>
            <person name="D'Aco K."/>
            <person name="Daza R."/>
            <person name="De Haan G."/>
            <person name="DeGray S."/>
            <person name="DeMaso C."/>
            <person name="Dhargay N."/>
            <person name="Dooley K."/>
            <person name="Dooley E."/>
            <person name="Doricent M."/>
            <person name="Dorje P."/>
            <person name="Dorjee K."/>
            <person name="Dupes A."/>
            <person name="Elong R."/>
            <person name="Falk J."/>
            <person name="Farina A."/>
            <person name="Faro S."/>
            <person name="Ferguson D."/>
            <person name="Fisher S."/>
            <person name="Foley C.D."/>
            <person name="Franke A."/>
            <person name="Friedrich D."/>
            <person name="Gadbois L."/>
            <person name="Gearin G."/>
            <person name="Gearin C.R."/>
            <person name="Giannoukos G."/>
            <person name="Goode T."/>
            <person name="Graham J."/>
            <person name="Grandbois E."/>
            <person name="Grewal S."/>
            <person name="Gyaltsen K."/>
            <person name="Hafez N."/>
            <person name="Hagos B."/>
            <person name="Hall J."/>
            <person name="Henson C."/>
            <person name="Hollinger A."/>
            <person name="Honan T."/>
            <person name="Huard M.D."/>
            <person name="Hughes L."/>
            <person name="Hurhula B."/>
            <person name="Husby M.E."/>
            <person name="Kamat A."/>
            <person name="Kanga B."/>
            <person name="Kashin S."/>
            <person name="Khazanovich D."/>
            <person name="Kisner P."/>
            <person name="Lance K."/>
            <person name="Lara M."/>
            <person name="Lee W."/>
            <person name="Lennon N."/>
            <person name="Letendre F."/>
            <person name="LeVine R."/>
            <person name="Lipovsky A."/>
            <person name="Liu X."/>
            <person name="Liu J."/>
            <person name="Liu S."/>
            <person name="Lokyitsang T."/>
            <person name="Lokyitsang Y."/>
            <person name="Lubonja R."/>
            <person name="Lui A."/>
            <person name="MacDonald P."/>
            <person name="Magnisalis V."/>
            <person name="Maru K."/>
            <person name="Matthews C."/>
            <person name="McCusker W."/>
            <person name="McDonough S."/>
            <person name="Mehta T."/>
            <person name="Meldrim J."/>
            <person name="Meneus L."/>
            <person name="Mihai O."/>
            <person name="Mihalev A."/>
            <person name="Mihova T."/>
            <person name="Mittelman R."/>
            <person name="Mlenga V."/>
            <person name="Montmayeur A."/>
            <person name="Mulrain L."/>
            <person name="Navidi A."/>
            <person name="Naylor J."/>
            <person name="Negash T."/>
            <person name="Nguyen T."/>
            <person name="Nguyen N."/>
            <person name="Nicol R."/>
            <person name="Norbu C."/>
            <person name="Norbu N."/>
            <person name="Novod N."/>
            <person name="O'Neill B."/>
            <person name="Osman S."/>
            <person name="Markiewicz E."/>
            <person name="Oyono O.L."/>
            <person name="Patti C."/>
            <person name="Phunkhang P."/>
            <person name="Pierre F."/>
            <person name="Priest M."/>
            <person name="Raghuraman S."/>
            <person name="Rege F."/>
            <person name="Reyes R."/>
            <person name="Rise C."/>
            <person name="Rogov P."/>
            <person name="Ross K."/>
            <person name="Ryan E."/>
            <person name="Settipalli S."/>
            <person name="Shea T."/>
            <person name="Sherpa N."/>
            <person name="Shi L."/>
            <person name="Shih D."/>
            <person name="Sparrow T."/>
            <person name="Spaulding J."/>
            <person name="Stalker J."/>
            <person name="Stange-Thomann N."/>
            <person name="Stavropoulos S."/>
            <person name="Stone C."/>
            <person name="Strader C."/>
            <person name="Tesfaye S."/>
            <person name="Thomson T."/>
            <person name="Thoulutsang Y."/>
            <person name="Thoulutsang D."/>
            <person name="Topham K."/>
            <person name="Topping I."/>
            <person name="Tsamla T."/>
            <person name="Vassiliev H."/>
            <person name="Vo A."/>
            <person name="Wangchuk T."/>
            <person name="Wangdi T."/>
            <person name="Weiand M."/>
            <person name="Wilkinson J."/>
            <person name="Wilson A."/>
            <person name="Yadav S."/>
            <person name="Young G."/>
            <person name="Yu Q."/>
            <person name="Zembek L."/>
            <person name="Zhong D."/>
            <person name="Zimmer A."/>
            <person name="Zwirko Z."/>
            <person name="Jaffe D.B."/>
            <person name="Alvarez P."/>
            <person name="Brockman W."/>
            <person name="Butler J."/>
            <person name="Chin C."/>
            <person name="Gnerre S."/>
            <person name="Grabherr M."/>
            <person name="Kleber M."/>
            <person name="Mauceli E."/>
            <person name="MacCallum I."/>
        </authorList>
    </citation>
    <scope>NUCLEOTIDE SEQUENCE [LARGE SCALE GENOMIC DNA]</scope>
    <source>
        <strain evidence="11">Tucson 15287-2541.00</strain>
    </source>
</reference>
<dbReference type="PANTHER" id="PTHR33562">
    <property type="entry name" value="ATILLA, ISOFORM B-RELATED-RELATED"/>
    <property type="match status" value="1"/>
</dbReference>
<keyword evidence="7" id="KW-0325">Glycoprotein</keyword>
<keyword evidence="8" id="KW-0449">Lipoprotein</keyword>
<gene>
    <name evidence="10" type="primary">Dgri\GH20694</name>
    <name evidence="10" type="ORF">Dgri_GH20694</name>
</gene>
<keyword evidence="2" id="KW-0336">GPI-anchor</keyword>
<dbReference type="eggNOG" id="ENOG502S9N2">
    <property type="taxonomic scope" value="Eukaryota"/>
</dbReference>
<comment type="subcellular location">
    <subcellularLocation>
        <location evidence="1">Membrane</location>
        <topology evidence="1">Lipid-anchor</topology>
        <topology evidence="1">GPI-anchor</topology>
    </subcellularLocation>
</comment>
<proteinExistence type="predicted"/>
<dbReference type="GO" id="GO:0032222">
    <property type="term" value="P:regulation of synaptic transmission, cholinergic"/>
    <property type="evidence" value="ECO:0007669"/>
    <property type="project" value="InterPro"/>
</dbReference>
<sequence>MFSGFTVLAILCSSLAAAEILECYKCSDGIDSKATMPCSKLQNSPKYRVQCANSTMCEKKVISIILKNGTKWSTHHRDCAKQVAITYKLINRIYTHVYSIEEPYKDGCTESNSHNMLSAAVEHCHCRGNLCNSAPYRDLNILIIITYVLTLLSNLQLLIEI</sequence>
<dbReference type="InParanoid" id="B4J723"/>
<dbReference type="Proteomes" id="UP000001070">
    <property type="component" value="Unassembled WGS sequence"/>
</dbReference>
<organism evidence="11">
    <name type="scientific">Drosophila grimshawi</name>
    <name type="common">Hawaiian fruit fly</name>
    <name type="synonym">Idiomyia grimshawi</name>
    <dbReference type="NCBI Taxonomy" id="7222"/>
    <lineage>
        <taxon>Eukaryota</taxon>
        <taxon>Metazoa</taxon>
        <taxon>Ecdysozoa</taxon>
        <taxon>Arthropoda</taxon>
        <taxon>Hexapoda</taxon>
        <taxon>Insecta</taxon>
        <taxon>Pterygota</taxon>
        <taxon>Neoptera</taxon>
        <taxon>Endopterygota</taxon>
        <taxon>Diptera</taxon>
        <taxon>Brachycera</taxon>
        <taxon>Muscomorpha</taxon>
        <taxon>Ephydroidea</taxon>
        <taxon>Drosophilidae</taxon>
        <taxon>Drosophila</taxon>
        <taxon>Hawaiian Drosophila</taxon>
    </lineage>
</organism>
<keyword evidence="5" id="KW-1133">Transmembrane helix</keyword>
<evidence type="ECO:0000256" key="5">
    <source>
        <dbReference type="ARBA" id="ARBA00022989"/>
    </source>
</evidence>
<keyword evidence="4 9" id="KW-0732">Signal</keyword>
<evidence type="ECO:0000256" key="8">
    <source>
        <dbReference type="ARBA" id="ARBA00023288"/>
    </source>
</evidence>
<evidence type="ECO:0000256" key="7">
    <source>
        <dbReference type="ARBA" id="ARBA00023180"/>
    </source>
</evidence>
<evidence type="ECO:0000313" key="11">
    <source>
        <dbReference type="Proteomes" id="UP000001070"/>
    </source>
</evidence>
<dbReference type="PhylomeDB" id="B4J723"/>
<evidence type="ECO:0000256" key="1">
    <source>
        <dbReference type="ARBA" id="ARBA00004589"/>
    </source>
</evidence>
<dbReference type="AlphaFoldDB" id="B4J723"/>
<feature type="chain" id="PRO_5002811820" evidence="9">
    <location>
        <begin position="18"/>
        <end position="161"/>
    </location>
</feature>
<name>B4J723_DROGR</name>
<evidence type="ECO:0000256" key="2">
    <source>
        <dbReference type="ARBA" id="ARBA00022622"/>
    </source>
</evidence>
<accession>B4J723</accession>
<evidence type="ECO:0000313" key="10">
    <source>
        <dbReference type="EMBL" id="EDW01011.1"/>
    </source>
</evidence>
<dbReference type="EMBL" id="CH916367">
    <property type="protein sequence ID" value="EDW01011.1"/>
    <property type="molecule type" value="Genomic_DNA"/>
</dbReference>
<dbReference type="GO" id="GO:0098552">
    <property type="term" value="C:side of membrane"/>
    <property type="evidence" value="ECO:0007669"/>
    <property type="project" value="UniProtKB-KW"/>
</dbReference>
<evidence type="ECO:0000256" key="3">
    <source>
        <dbReference type="ARBA" id="ARBA00022692"/>
    </source>
</evidence>
<evidence type="ECO:0000256" key="9">
    <source>
        <dbReference type="SAM" id="SignalP"/>
    </source>
</evidence>
<keyword evidence="6" id="KW-0472">Membrane</keyword>
<dbReference type="PANTHER" id="PTHR33562:SF2">
    <property type="entry name" value="PROTEIN QUIVER"/>
    <property type="match status" value="1"/>
</dbReference>
<dbReference type="InterPro" id="IPR050975">
    <property type="entry name" value="Sleep_regulator"/>
</dbReference>
<dbReference type="HOGENOM" id="CLU_132822_1_0_1"/>
<keyword evidence="3" id="KW-0812">Transmembrane</keyword>